<evidence type="ECO:0000256" key="6">
    <source>
        <dbReference type="ARBA" id="ARBA00022801"/>
    </source>
</evidence>
<comment type="caution">
    <text evidence="14">The sequence shown here is derived from an EMBL/GenBank/DDBJ whole genome shotgun (WGS) entry which is preliminary data.</text>
</comment>
<dbReference type="InterPro" id="IPR050083">
    <property type="entry name" value="HtpX_protease"/>
</dbReference>
<dbReference type="InterPro" id="IPR001915">
    <property type="entry name" value="Peptidase_M48"/>
</dbReference>
<feature type="domain" description="Peptidase M48" evidence="13">
    <location>
        <begin position="100"/>
        <end position="365"/>
    </location>
</feature>
<dbReference type="CDD" id="cd07328">
    <property type="entry name" value="M48_Ste24p_like"/>
    <property type="match status" value="1"/>
</dbReference>
<protein>
    <submittedName>
        <fullName evidence="14">Zn-dependent protease with chaperone function</fullName>
    </submittedName>
</protein>
<evidence type="ECO:0000259" key="13">
    <source>
        <dbReference type="Pfam" id="PF01435"/>
    </source>
</evidence>
<keyword evidence="15" id="KW-1185">Reference proteome</keyword>
<dbReference type="RefSeq" id="WP_109616770.1">
    <property type="nucleotide sequence ID" value="NZ_QGDO01000002.1"/>
</dbReference>
<evidence type="ECO:0000256" key="10">
    <source>
        <dbReference type="ARBA" id="ARBA00023136"/>
    </source>
</evidence>
<reference evidence="14 15" key="1">
    <citation type="submission" date="2018-03" db="EMBL/GenBank/DDBJ databases">
        <title>Genomic Encyclopedia of Archaeal and Bacterial Type Strains, Phase II (KMG-II): from individual species to whole genera.</title>
        <authorList>
            <person name="Goeker M."/>
        </authorList>
    </citation>
    <scope>NUCLEOTIDE SEQUENCE [LARGE SCALE GENOMIC DNA]</scope>
    <source>
        <strain evidence="14 15">DSM 28229</strain>
    </source>
</reference>
<keyword evidence="7" id="KW-0862">Zinc</keyword>
<evidence type="ECO:0000256" key="5">
    <source>
        <dbReference type="ARBA" id="ARBA00022723"/>
    </source>
</evidence>
<dbReference type="PANTHER" id="PTHR43221:SF2">
    <property type="entry name" value="PROTEASE HTPX HOMOLOG"/>
    <property type="match status" value="1"/>
</dbReference>
<feature type="transmembrane region" description="Helical" evidence="12">
    <location>
        <begin position="216"/>
        <end position="236"/>
    </location>
</feature>
<feature type="coiled-coil region" evidence="11">
    <location>
        <begin position="502"/>
        <end position="529"/>
    </location>
</feature>
<dbReference type="PANTHER" id="PTHR43221">
    <property type="entry name" value="PROTEASE HTPX"/>
    <property type="match status" value="1"/>
</dbReference>
<organism evidence="14 15">
    <name type="scientific">Sediminitomix flava</name>
    <dbReference type="NCBI Taxonomy" id="379075"/>
    <lineage>
        <taxon>Bacteria</taxon>
        <taxon>Pseudomonadati</taxon>
        <taxon>Bacteroidota</taxon>
        <taxon>Cytophagia</taxon>
        <taxon>Cytophagales</taxon>
        <taxon>Flammeovirgaceae</taxon>
        <taxon>Sediminitomix</taxon>
    </lineage>
</organism>
<dbReference type="Proteomes" id="UP000245535">
    <property type="component" value="Unassembled WGS sequence"/>
</dbReference>
<comment type="cofactor">
    <cofactor evidence="1">
        <name>Zn(2+)</name>
        <dbReference type="ChEBI" id="CHEBI:29105"/>
    </cofactor>
</comment>
<evidence type="ECO:0000256" key="7">
    <source>
        <dbReference type="ARBA" id="ARBA00022833"/>
    </source>
</evidence>
<evidence type="ECO:0000256" key="3">
    <source>
        <dbReference type="ARBA" id="ARBA00022670"/>
    </source>
</evidence>
<dbReference type="GO" id="GO:0006508">
    <property type="term" value="P:proteolysis"/>
    <property type="evidence" value="ECO:0007669"/>
    <property type="project" value="UniProtKB-KW"/>
</dbReference>
<keyword evidence="4 12" id="KW-0812">Transmembrane</keyword>
<keyword evidence="6" id="KW-0378">Hydrolase</keyword>
<keyword evidence="2" id="KW-1003">Cell membrane</keyword>
<accession>A0A315ZAL7</accession>
<keyword evidence="9" id="KW-0482">Metalloprotease</keyword>
<evidence type="ECO:0000256" key="2">
    <source>
        <dbReference type="ARBA" id="ARBA00022475"/>
    </source>
</evidence>
<dbReference type="OrthoDB" id="9789270at2"/>
<evidence type="ECO:0000313" key="14">
    <source>
        <dbReference type="EMBL" id="PWJ42636.1"/>
    </source>
</evidence>
<dbReference type="EMBL" id="QGDO01000002">
    <property type="protein sequence ID" value="PWJ42636.1"/>
    <property type="molecule type" value="Genomic_DNA"/>
</dbReference>
<dbReference type="GO" id="GO:0046872">
    <property type="term" value="F:metal ion binding"/>
    <property type="evidence" value="ECO:0007669"/>
    <property type="project" value="UniProtKB-KW"/>
</dbReference>
<evidence type="ECO:0000313" key="15">
    <source>
        <dbReference type="Proteomes" id="UP000245535"/>
    </source>
</evidence>
<keyword evidence="8 12" id="KW-1133">Transmembrane helix</keyword>
<dbReference type="GO" id="GO:0004222">
    <property type="term" value="F:metalloendopeptidase activity"/>
    <property type="evidence" value="ECO:0007669"/>
    <property type="project" value="InterPro"/>
</dbReference>
<keyword evidence="10 12" id="KW-0472">Membrane</keyword>
<evidence type="ECO:0000256" key="12">
    <source>
        <dbReference type="SAM" id="Phobius"/>
    </source>
</evidence>
<evidence type="ECO:0000256" key="8">
    <source>
        <dbReference type="ARBA" id="ARBA00022989"/>
    </source>
</evidence>
<feature type="transmembrane region" description="Helical" evidence="12">
    <location>
        <begin position="20"/>
        <end position="53"/>
    </location>
</feature>
<evidence type="ECO:0000256" key="9">
    <source>
        <dbReference type="ARBA" id="ARBA00023049"/>
    </source>
</evidence>
<sequence length="687" mass="79845">MLKDQVQVSETFKKQASKSIVSIALFVIVYLFLIVLAVGLTALCVTGGFMLIAVRPGLLTILLGLGLASVGLMVLIFLLKFIFKSHKVDRSHLVRITAKQEPKLFEVLQEIVTEVGTTFPKKVYLSSDVNASVFYDSSFWSMFLPIRKNLQIGLGLVNTVTETELKAILAHEFGHFSQRTMKVGSYVFNVNQVIYNMLYENESFDRMIQTWAEISNYFSIFVLIAVKIVNGIQWVLQKMYTFVNLNYMALSREMEFHADEIAAHVCGGEPLQNSLMRMSLAEHAYTEVFNYYERHFKDNFKSQNIYQEQRALVHFYAKESQLSFVKNLPQVHLSDMNKYNKSKLVIKDQWASHPSLEERVERLQHLGIQYDNALDRDAEVLFVDIEKTQKELTKRIFETVAYQGSVKVLDLNEFKTSFEKEFLESSFDKRYNGYYDDKNPTAFDLDDISKRQEVIEDLFSQDNCNLVYHFIGLSNDLEGIRQISLGGIDIKSFDYDGIKYTKKDCESLIVILSQELEDLKTKIEQIDKNVYSYFRSLEAEDNSSSVLKEKYTRYFEFDKSLEAKEDIYNRLSEAVQFINYTTPFEEIESNFRGIKPLEKILKANIEELLADESLKGILTEEVKTDLEKYISKNWIYFIGEQYRDDHLQILFTAMHQYMYVLSRAFFTLKQDLLTYQIGLEKDKVVNA</sequence>
<proteinExistence type="predicted"/>
<name>A0A315ZAL7_SEDFL</name>
<evidence type="ECO:0000256" key="4">
    <source>
        <dbReference type="ARBA" id="ARBA00022692"/>
    </source>
</evidence>
<dbReference type="Gene3D" id="3.30.2010.10">
    <property type="entry name" value="Metalloproteases ('zincins'), catalytic domain"/>
    <property type="match status" value="1"/>
</dbReference>
<evidence type="ECO:0000256" key="1">
    <source>
        <dbReference type="ARBA" id="ARBA00001947"/>
    </source>
</evidence>
<dbReference type="AlphaFoldDB" id="A0A315ZAL7"/>
<keyword evidence="5" id="KW-0479">Metal-binding</keyword>
<dbReference type="Pfam" id="PF01435">
    <property type="entry name" value="Peptidase_M48"/>
    <property type="match status" value="1"/>
</dbReference>
<evidence type="ECO:0000256" key="11">
    <source>
        <dbReference type="SAM" id="Coils"/>
    </source>
</evidence>
<gene>
    <name evidence="14" type="ORF">BC781_102180</name>
</gene>
<keyword evidence="3 14" id="KW-0645">Protease</keyword>
<keyword evidence="11" id="KW-0175">Coiled coil</keyword>
<feature type="transmembrane region" description="Helical" evidence="12">
    <location>
        <begin position="59"/>
        <end position="83"/>
    </location>
</feature>